<feature type="active site" description="Proton acceptor" evidence="8">
    <location>
        <position position="244"/>
    </location>
</feature>
<feature type="binding site" evidence="8">
    <location>
        <position position="254"/>
    </location>
    <ligand>
        <name>ATP</name>
        <dbReference type="ChEBI" id="CHEBI:30616"/>
    </ligand>
</feature>
<comment type="catalytic activity">
    <reaction evidence="8">
        <text>L-threonyl-[protein] + ATP = 3-O-(5'-adenylyl)-L-threonyl-[protein] + diphosphate</text>
        <dbReference type="Rhea" id="RHEA:54292"/>
        <dbReference type="Rhea" id="RHEA-COMP:11060"/>
        <dbReference type="Rhea" id="RHEA-COMP:13847"/>
        <dbReference type="ChEBI" id="CHEBI:30013"/>
        <dbReference type="ChEBI" id="CHEBI:30616"/>
        <dbReference type="ChEBI" id="CHEBI:33019"/>
        <dbReference type="ChEBI" id="CHEBI:138113"/>
        <dbReference type="EC" id="2.7.7.108"/>
    </reaction>
</comment>
<evidence type="ECO:0000256" key="6">
    <source>
        <dbReference type="ARBA" id="ARBA00022840"/>
    </source>
</evidence>
<dbReference type="NCBIfam" id="NF000658">
    <property type="entry name" value="PRK00029.1"/>
    <property type="match status" value="1"/>
</dbReference>
<dbReference type="EC" id="2.7.7.108" evidence="8"/>
<evidence type="ECO:0000256" key="3">
    <source>
        <dbReference type="ARBA" id="ARBA00022695"/>
    </source>
</evidence>
<evidence type="ECO:0000256" key="1">
    <source>
        <dbReference type="ARBA" id="ARBA00009747"/>
    </source>
</evidence>
<evidence type="ECO:0000256" key="7">
    <source>
        <dbReference type="ARBA" id="ARBA00022842"/>
    </source>
</evidence>
<sequence length="473" mass="51747">MTLHIPFDNSYARLPRDFYTPQAPVPVKAPSLIAFNAPLARSLNITGADDPQLAALFAGNALPAGAEPLAQLYAGHQFGHWNPQLGDGRAVLLGETLGADGLRRDIQLKGSGPTPFSRRGDGRAWLGPVLREYVVSEAMHALGIPTTRALAATRTGEEVWRETALPGAVLTRVAASHIRVGTFQAFAARRQHDLLRQLYDYTVDRHYPDARDPLDLLNAVIARQADLVTRWLSVGFIHGVMNTDNCTLSGETIDYGPCAFMDVYNPETVFSSIDRHGRYGYGSQPDIIVWNMAQLATALVPLMPDEEGAIKAFTQAVHAMPDLIRAGWLRRFGAKIGLTDPRPEDAALIGDLLVLMDRGQADFTNTFRALAEGDARDQLTDRDGFDTWEAQWKRRLSEEPGDPVALMRATNPAIIPRNHRVEQMIAAAVAGDDAPFHRLNAALANPFDPAPEDDDLRRPPTPSEVVPATFCGT</sequence>
<feature type="binding site" evidence="8">
    <location>
        <position position="122"/>
    </location>
    <ligand>
        <name>ATP</name>
        <dbReference type="ChEBI" id="CHEBI:30616"/>
    </ligand>
</feature>
<evidence type="ECO:0000256" key="5">
    <source>
        <dbReference type="ARBA" id="ARBA00022741"/>
    </source>
</evidence>
<comment type="catalytic activity">
    <reaction evidence="8">
        <text>L-histidyl-[protein] + UTP = N(tele)-(5'-uridylyl)-L-histidyl-[protein] + diphosphate</text>
        <dbReference type="Rhea" id="RHEA:83891"/>
        <dbReference type="Rhea" id="RHEA-COMP:9745"/>
        <dbReference type="Rhea" id="RHEA-COMP:20239"/>
        <dbReference type="ChEBI" id="CHEBI:29979"/>
        <dbReference type="ChEBI" id="CHEBI:33019"/>
        <dbReference type="ChEBI" id="CHEBI:46398"/>
        <dbReference type="ChEBI" id="CHEBI:233474"/>
    </reaction>
</comment>
<reference evidence="9 10" key="1">
    <citation type="submission" date="2019-12" db="EMBL/GenBank/DDBJ databases">
        <title>Complete Genome Sequence of a Quorum-Sensing Bacterium,Rhodobacteraceae bacterium C31, Isolated from a marine microalgae symbiotic bacteria.</title>
        <authorList>
            <person name="Zhang Y."/>
        </authorList>
    </citation>
    <scope>NUCLEOTIDE SEQUENCE [LARGE SCALE GENOMIC DNA]</scope>
    <source>
        <strain evidence="9 10">C31</strain>
    </source>
</reference>
<keyword evidence="5 8" id="KW-0547">Nucleotide-binding</keyword>
<dbReference type="PANTHER" id="PTHR32057:SF14">
    <property type="entry name" value="PROTEIN ADENYLYLTRANSFERASE SELO, MITOCHONDRIAL"/>
    <property type="match status" value="1"/>
</dbReference>
<keyword evidence="2 8" id="KW-0808">Transferase</keyword>
<comment type="similarity">
    <text evidence="1 8">Belongs to the SELO family.</text>
</comment>
<feature type="binding site" evidence="8">
    <location>
        <position position="172"/>
    </location>
    <ligand>
        <name>ATP</name>
        <dbReference type="ChEBI" id="CHEBI:30616"/>
    </ligand>
</feature>
<comment type="catalytic activity">
    <reaction evidence="8">
        <text>L-tyrosyl-[protein] + UTP = O-(5'-uridylyl)-L-tyrosyl-[protein] + diphosphate</text>
        <dbReference type="Rhea" id="RHEA:83887"/>
        <dbReference type="Rhea" id="RHEA-COMP:10136"/>
        <dbReference type="Rhea" id="RHEA-COMP:20238"/>
        <dbReference type="ChEBI" id="CHEBI:33019"/>
        <dbReference type="ChEBI" id="CHEBI:46398"/>
        <dbReference type="ChEBI" id="CHEBI:46858"/>
        <dbReference type="ChEBI" id="CHEBI:90602"/>
    </reaction>
</comment>
<comment type="cofactor">
    <cofactor evidence="8">
        <name>Mg(2+)</name>
        <dbReference type="ChEBI" id="CHEBI:18420"/>
    </cofactor>
    <cofactor evidence="8">
        <name>Mn(2+)</name>
        <dbReference type="ChEBI" id="CHEBI:29035"/>
    </cofactor>
</comment>
<feature type="binding site" evidence="8">
    <location>
        <position position="179"/>
    </location>
    <ligand>
        <name>ATP</name>
        <dbReference type="ChEBI" id="CHEBI:30616"/>
    </ligand>
</feature>
<feature type="binding site" evidence="8">
    <location>
        <position position="86"/>
    </location>
    <ligand>
        <name>ATP</name>
        <dbReference type="ChEBI" id="CHEBI:30616"/>
    </ligand>
</feature>
<dbReference type="RefSeq" id="WP_031321807.1">
    <property type="nucleotide sequence ID" value="NZ_CP047166.1"/>
</dbReference>
<protein>
    <recommendedName>
        <fullName evidence="8">Protein nucleotidyltransferase YdiU</fullName>
        <ecNumber evidence="8">2.7.7.-</ecNumber>
    </recommendedName>
    <alternativeName>
        <fullName evidence="8">Protein adenylyltransferase YdiU</fullName>
        <ecNumber evidence="8">2.7.7.108</ecNumber>
    </alternativeName>
    <alternativeName>
        <fullName evidence="8">Protein uridylyltransferase YdiU</fullName>
        <ecNumber evidence="8">2.7.7.-</ecNumber>
    </alternativeName>
</protein>
<dbReference type="PANTHER" id="PTHR32057">
    <property type="entry name" value="PROTEIN ADENYLYLTRANSFERASE SELO, MITOCHONDRIAL"/>
    <property type="match status" value="1"/>
</dbReference>
<name>A0ABX7FD72_9RHOB</name>
<comment type="catalytic activity">
    <reaction evidence="8">
        <text>L-seryl-[protein] + UTP = O-(5'-uridylyl)-L-seryl-[protein] + diphosphate</text>
        <dbReference type="Rhea" id="RHEA:64604"/>
        <dbReference type="Rhea" id="RHEA-COMP:9863"/>
        <dbReference type="Rhea" id="RHEA-COMP:16635"/>
        <dbReference type="ChEBI" id="CHEBI:29999"/>
        <dbReference type="ChEBI" id="CHEBI:33019"/>
        <dbReference type="ChEBI" id="CHEBI:46398"/>
        <dbReference type="ChEBI" id="CHEBI:156051"/>
    </reaction>
</comment>
<keyword evidence="10" id="KW-1185">Reference proteome</keyword>
<evidence type="ECO:0000313" key="10">
    <source>
        <dbReference type="Proteomes" id="UP000596387"/>
    </source>
</evidence>
<dbReference type="InterPro" id="IPR003846">
    <property type="entry name" value="SelO"/>
</dbReference>
<feature type="binding site" evidence="8">
    <location>
        <position position="88"/>
    </location>
    <ligand>
        <name>ATP</name>
        <dbReference type="ChEBI" id="CHEBI:30616"/>
    </ligand>
</feature>
<feature type="binding site" evidence="8">
    <location>
        <position position="121"/>
    </location>
    <ligand>
        <name>ATP</name>
        <dbReference type="ChEBI" id="CHEBI:30616"/>
    </ligand>
</feature>
<keyword evidence="6 8" id="KW-0067">ATP-binding</keyword>
<evidence type="ECO:0000256" key="2">
    <source>
        <dbReference type="ARBA" id="ARBA00022679"/>
    </source>
</evidence>
<feature type="binding site" evidence="8">
    <location>
        <position position="89"/>
    </location>
    <ligand>
        <name>ATP</name>
        <dbReference type="ChEBI" id="CHEBI:30616"/>
    </ligand>
</feature>
<dbReference type="Pfam" id="PF02696">
    <property type="entry name" value="SelO"/>
    <property type="match status" value="1"/>
</dbReference>
<comment type="function">
    <text evidence="8">Nucleotidyltransferase involved in the post-translational modification of proteins. It can catalyze the addition of adenosine monophosphate (AMP) or uridine monophosphate (UMP) to a protein, resulting in modifications known as AMPylation and UMPylation.</text>
</comment>
<evidence type="ECO:0000256" key="8">
    <source>
        <dbReference type="HAMAP-Rule" id="MF_00692"/>
    </source>
</evidence>
<proteinExistence type="inferred from homology"/>
<dbReference type="EC" id="2.7.7.-" evidence="8"/>
<keyword evidence="3 8" id="KW-0548">Nucleotidyltransferase</keyword>
<feature type="binding site" evidence="8">
    <location>
        <position position="109"/>
    </location>
    <ligand>
        <name>ATP</name>
        <dbReference type="ChEBI" id="CHEBI:30616"/>
    </ligand>
</feature>
<dbReference type="Proteomes" id="UP000596387">
    <property type="component" value="Chromosome"/>
</dbReference>
<accession>A0ABX7FD72</accession>
<gene>
    <name evidence="8" type="primary">ydiU</name>
    <name evidence="8" type="synonym">selO</name>
    <name evidence="9" type="ORF">GQA70_08305</name>
</gene>
<organism evidence="9 10">
    <name type="scientific">Ponticoccus alexandrii</name>
    <dbReference type="NCBI Taxonomy" id="1943633"/>
    <lineage>
        <taxon>Bacteria</taxon>
        <taxon>Pseudomonadati</taxon>
        <taxon>Pseudomonadota</taxon>
        <taxon>Alphaproteobacteria</taxon>
        <taxon>Rhodobacterales</taxon>
        <taxon>Roseobacteraceae</taxon>
        <taxon>Ponticoccus</taxon>
    </lineage>
</organism>
<keyword evidence="4 8" id="KW-0479">Metal-binding</keyword>
<dbReference type="EMBL" id="CP047166">
    <property type="protein sequence ID" value="QRF68434.1"/>
    <property type="molecule type" value="Genomic_DNA"/>
</dbReference>
<dbReference type="HAMAP" id="MF_00692">
    <property type="entry name" value="SelO"/>
    <property type="match status" value="1"/>
</dbReference>
<keyword evidence="8" id="KW-0464">Manganese</keyword>
<comment type="catalytic activity">
    <reaction evidence="8">
        <text>L-seryl-[protein] + ATP = 3-O-(5'-adenylyl)-L-seryl-[protein] + diphosphate</text>
        <dbReference type="Rhea" id="RHEA:58120"/>
        <dbReference type="Rhea" id="RHEA-COMP:9863"/>
        <dbReference type="Rhea" id="RHEA-COMP:15073"/>
        <dbReference type="ChEBI" id="CHEBI:29999"/>
        <dbReference type="ChEBI" id="CHEBI:30616"/>
        <dbReference type="ChEBI" id="CHEBI:33019"/>
        <dbReference type="ChEBI" id="CHEBI:142516"/>
        <dbReference type="EC" id="2.7.7.108"/>
    </reaction>
</comment>
<evidence type="ECO:0000256" key="4">
    <source>
        <dbReference type="ARBA" id="ARBA00022723"/>
    </source>
</evidence>
<evidence type="ECO:0000313" key="9">
    <source>
        <dbReference type="EMBL" id="QRF68434.1"/>
    </source>
</evidence>
<feature type="binding site" evidence="8">
    <location>
        <position position="254"/>
    </location>
    <ligand>
        <name>Mg(2+)</name>
        <dbReference type="ChEBI" id="CHEBI:18420"/>
    </ligand>
</feature>
<keyword evidence="7 8" id="KW-0460">Magnesium</keyword>
<feature type="binding site" evidence="8">
    <location>
        <position position="245"/>
    </location>
    <ligand>
        <name>Mg(2+)</name>
        <dbReference type="ChEBI" id="CHEBI:18420"/>
    </ligand>
</feature>
<comment type="catalytic activity">
    <reaction evidence="8">
        <text>L-tyrosyl-[protein] + ATP = O-(5'-adenylyl)-L-tyrosyl-[protein] + diphosphate</text>
        <dbReference type="Rhea" id="RHEA:54288"/>
        <dbReference type="Rhea" id="RHEA-COMP:10136"/>
        <dbReference type="Rhea" id="RHEA-COMP:13846"/>
        <dbReference type="ChEBI" id="CHEBI:30616"/>
        <dbReference type="ChEBI" id="CHEBI:33019"/>
        <dbReference type="ChEBI" id="CHEBI:46858"/>
        <dbReference type="ChEBI" id="CHEBI:83624"/>
        <dbReference type="EC" id="2.7.7.108"/>
    </reaction>
</comment>